<organism evidence="1 2">
    <name type="scientific">Spinacia oleracea</name>
    <name type="common">Spinach</name>
    <dbReference type="NCBI Taxonomy" id="3562"/>
    <lineage>
        <taxon>Eukaryota</taxon>
        <taxon>Viridiplantae</taxon>
        <taxon>Streptophyta</taxon>
        <taxon>Embryophyta</taxon>
        <taxon>Tracheophyta</taxon>
        <taxon>Spermatophyta</taxon>
        <taxon>Magnoliopsida</taxon>
        <taxon>eudicotyledons</taxon>
        <taxon>Gunneridae</taxon>
        <taxon>Pentapetalae</taxon>
        <taxon>Caryophyllales</taxon>
        <taxon>Chenopodiaceae</taxon>
        <taxon>Chenopodioideae</taxon>
        <taxon>Anserineae</taxon>
        <taxon>Spinacia</taxon>
    </lineage>
</organism>
<protein>
    <recommendedName>
        <fullName evidence="3">DUF4283 domain-containing protein</fullName>
    </recommendedName>
</protein>
<dbReference type="PANTHER" id="PTHR33710:SF81">
    <property type="entry name" value="ENDONUCLEASE_EXONUCLEASE_PHOSPHATASE DOMAIN-CONTAINING PROTEIN"/>
    <property type="match status" value="1"/>
</dbReference>
<evidence type="ECO:0008006" key="3">
    <source>
        <dbReference type="Google" id="ProtNLM"/>
    </source>
</evidence>
<dbReference type="Gene3D" id="3.60.10.10">
    <property type="entry name" value="Endonuclease/exonuclease/phosphatase"/>
    <property type="match status" value="1"/>
</dbReference>
<dbReference type="GeneID" id="110793511"/>
<dbReference type="RefSeq" id="XP_056695492.1">
    <property type="nucleotide sequence ID" value="XM_056839514.1"/>
</dbReference>
<evidence type="ECO:0000313" key="1">
    <source>
        <dbReference type="Proteomes" id="UP000813463"/>
    </source>
</evidence>
<sequence>MDTQDMDFSKEDLRSVPIWVKLHNLDFKYWGEKSLSKIVGKLGILIHVDSATAKRDKLLFERVQCKGMGHEVSKCRKVTGRRVWVPKVFAAPLVTSSTDHVKAEQMRIMGRMVKWWVCYRILLLGEGTSLAAMDSIVSWNMRGINTQRKKNEVPPSKLGALYINMFSGWCFTTNSRVCKGGRVMIAWNPSTFTLTLLGISSQMIHCLVFPRNRKSEFFYTIVYAFNQSAERETLWRDLCVFGGNMCKPWDVMGDFKWVLNVDERVCAPVRHQSMIDFRNCVNCCGLEDVKSVGHFYTRNNKQEGIARVFSKIDRVMANDLWMQTFPSAEAGFLSEGLFDHCP</sequence>
<evidence type="ECO:0000313" key="2">
    <source>
        <dbReference type="RefSeq" id="XP_056695492.1"/>
    </source>
</evidence>
<accession>A0ABM3RIP6</accession>
<dbReference type="SUPFAM" id="SSF56219">
    <property type="entry name" value="DNase I-like"/>
    <property type="match status" value="1"/>
</dbReference>
<keyword evidence="1" id="KW-1185">Reference proteome</keyword>
<name>A0ABM3RIP6_SPIOL</name>
<proteinExistence type="predicted"/>
<dbReference type="PANTHER" id="PTHR33710">
    <property type="entry name" value="BNAC02G09200D PROTEIN"/>
    <property type="match status" value="1"/>
</dbReference>
<gene>
    <name evidence="2" type="primary">LOC110793511</name>
</gene>
<dbReference type="InterPro" id="IPR036691">
    <property type="entry name" value="Endo/exonu/phosph_ase_sf"/>
</dbReference>
<reference evidence="2" key="2">
    <citation type="submission" date="2025-08" db="UniProtKB">
        <authorList>
            <consortium name="RefSeq"/>
        </authorList>
    </citation>
    <scope>IDENTIFICATION</scope>
    <source>
        <tissue evidence="2">Leaf</tissue>
    </source>
</reference>
<reference evidence="1" key="1">
    <citation type="journal article" date="2021" name="Nat. Commun.">
        <title>Genomic analyses provide insights into spinach domestication and the genetic basis of agronomic traits.</title>
        <authorList>
            <person name="Cai X."/>
            <person name="Sun X."/>
            <person name="Xu C."/>
            <person name="Sun H."/>
            <person name="Wang X."/>
            <person name="Ge C."/>
            <person name="Zhang Z."/>
            <person name="Wang Q."/>
            <person name="Fei Z."/>
            <person name="Jiao C."/>
            <person name="Wang Q."/>
        </authorList>
    </citation>
    <scope>NUCLEOTIDE SEQUENCE [LARGE SCALE GENOMIC DNA]</scope>
    <source>
        <strain evidence="1">cv. Varoflay</strain>
    </source>
</reference>
<dbReference type="Proteomes" id="UP000813463">
    <property type="component" value="Chromosome 3"/>
</dbReference>